<dbReference type="EMBL" id="ML996210">
    <property type="protein sequence ID" value="KAF2730739.1"/>
    <property type="molecule type" value="Genomic_DNA"/>
</dbReference>
<dbReference type="OrthoDB" id="62952at2759"/>
<dbReference type="AlphaFoldDB" id="A0A9P4UXV8"/>
<proteinExistence type="predicted"/>
<dbReference type="InterPro" id="IPR038883">
    <property type="entry name" value="AN11006-like"/>
</dbReference>
<dbReference type="PANTHER" id="PTHR42085:SF2">
    <property type="entry name" value="F-BOX DOMAIN-CONTAINING PROTEIN"/>
    <property type="match status" value="1"/>
</dbReference>
<gene>
    <name evidence="1" type="ORF">EJ04DRAFT_30987</name>
</gene>
<reference evidence="1" key="1">
    <citation type="journal article" date="2020" name="Stud. Mycol.">
        <title>101 Dothideomycetes genomes: a test case for predicting lifestyles and emergence of pathogens.</title>
        <authorList>
            <person name="Haridas S."/>
            <person name="Albert R."/>
            <person name="Binder M."/>
            <person name="Bloem J."/>
            <person name="Labutti K."/>
            <person name="Salamov A."/>
            <person name="Andreopoulos B."/>
            <person name="Baker S."/>
            <person name="Barry K."/>
            <person name="Bills G."/>
            <person name="Bluhm B."/>
            <person name="Cannon C."/>
            <person name="Castanera R."/>
            <person name="Culley D."/>
            <person name="Daum C."/>
            <person name="Ezra D."/>
            <person name="Gonzalez J."/>
            <person name="Henrissat B."/>
            <person name="Kuo A."/>
            <person name="Liang C."/>
            <person name="Lipzen A."/>
            <person name="Lutzoni F."/>
            <person name="Magnuson J."/>
            <person name="Mondo S."/>
            <person name="Nolan M."/>
            <person name="Ohm R."/>
            <person name="Pangilinan J."/>
            <person name="Park H.-J."/>
            <person name="Ramirez L."/>
            <person name="Alfaro M."/>
            <person name="Sun H."/>
            <person name="Tritt A."/>
            <person name="Yoshinaga Y."/>
            <person name="Zwiers L.-H."/>
            <person name="Turgeon B."/>
            <person name="Goodwin S."/>
            <person name="Spatafora J."/>
            <person name="Crous P."/>
            <person name="Grigoriev I."/>
        </authorList>
    </citation>
    <scope>NUCLEOTIDE SEQUENCE</scope>
    <source>
        <strain evidence="1">CBS 125425</strain>
    </source>
</reference>
<name>A0A9P4UXV8_9PLEO</name>
<sequence length="199" mass="22517">MSIFRFLDLPPELRIHVYEALLVDAHAYIIPMPNLRPGRPNRSKSLWAAILRVSRLVYREASPVLYGYNTWMIRTFPLVDCKPGLVAYIGRQNAGLIRRVFTVNRLGGVGTVAGGLDEGVVKERYGHLGIKWERLQVWAVRNAEDGVADSWVEHGGGWLEKADAKKMRELGLVSSWWDFGHGNMGYWVVKKGSVARGWD</sequence>
<comment type="caution">
    <text evidence="1">The sequence shown here is derived from an EMBL/GenBank/DDBJ whole genome shotgun (WGS) entry which is preliminary data.</text>
</comment>
<dbReference type="Proteomes" id="UP000799444">
    <property type="component" value="Unassembled WGS sequence"/>
</dbReference>
<organism evidence="1 2">
    <name type="scientific">Polyplosphaeria fusca</name>
    <dbReference type="NCBI Taxonomy" id="682080"/>
    <lineage>
        <taxon>Eukaryota</taxon>
        <taxon>Fungi</taxon>
        <taxon>Dikarya</taxon>
        <taxon>Ascomycota</taxon>
        <taxon>Pezizomycotina</taxon>
        <taxon>Dothideomycetes</taxon>
        <taxon>Pleosporomycetidae</taxon>
        <taxon>Pleosporales</taxon>
        <taxon>Tetraplosphaeriaceae</taxon>
        <taxon>Polyplosphaeria</taxon>
    </lineage>
</organism>
<protein>
    <submittedName>
        <fullName evidence="1">Uncharacterized protein</fullName>
    </submittedName>
</protein>
<accession>A0A9P4UXV8</accession>
<evidence type="ECO:0000313" key="2">
    <source>
        <dbReference type="Proteomes" id="UP000799444"/>
    </source>
</evidence>
<keyword evidence="2" id="KW-1185">Reference proteome</keyword>
<dbReference type="PANTHER" id="PTHR42085">
    <property type="entry name" value="F-BOX DOMAIN-CONTAINING PROTEIN"/>
    <property type="match status" value="1"/>
</dbReference>
<evidence type="ECO:0000313" key="1">
    <source>
        <dbReference type="EMBL" id="KAF2730739.1"/>
    </source>
</evidence>